<dbReference type="InterPro" id="IPR059032">
    <property type="entry name" value="WHD_DDX60"/>
</dbReference>
<organism evidence="8 9">
    <name type="scientific">Apiospora hydei</name>
    <dbReference type="NCBI Taxonomy" id="1337664"/>
    <lineage>
        <taxon>Eukaryota</taxon>
        <taxon>Fungi</taxon>
        <taxon>Dikarya</taxon>
        <taxon>Ascomycota</taxon>
        <taxon>Pezizomycotina</taxon>
        <taxon>Sordariomycetes</taxon>
        <taxon>Xylariomycetidae</taxon>
        <taxon>Amphisphaeriales</taxon>
        <taxon>Apiosporaceae</taxon>
        <taxon>Apiospora</taxon>
    </lineage>
</organism>
<dbReference type="PROSITE" id="PS51192">
    <property type="entry name" value="HELICASE_ATP_BIND_1"/>
    <property type="match status" value="1"/>
</dbReference>
<dbReference type="GeneID" id="92042220"/>
<keyword evidence="3" id="KW-0347">Helicase</keyword>
<keyword evidence="1" id="KW-0547">Nucleotide-binding</keyword>
<feature type="compositionally biased region" description="Basic residues" evidence="5">
    <location>
        <begin position="487"/>
        <end position="499"/>
    </location>
</feature>
<feature type="domain" description="Helicase C-terminal" evidence="7">
    <location>
        <begin position="1095"/>
        <end position="1270"/>
    </location>
</feature>
<feature type="compositionally biased region" description="Basic and acidic residues" evidence="5">
    <location>
        <begin position="500"/>
        <end position="514"/>
    </location>
</feature>
<dbReference type="InterPro" id="IPR027417">
    <property type="entry name" value="P-loop_NTPase"/>
</dbReference>
<name>A0ABR1X3F6_9PEZI</name>
<dbReference type="InterPro" id="IPR014001">
    <property type="entry name" value="Helicase_ATP-bd"/>
</dbReference>
<dbReference type="PANTHER" id="PTHR44533">
    <property type="entry name" value="DEAD/H RNA HELICASE, PUTATIVE-RELATED"/>
    <property type="match status" value="1"/>
</dbReference>
<keyword evidence="9" id="KW-1185">Reference proteome</keyword>
<dbReference type="PROSITE" id="PS51194">
    <property type="entry name" value="HELICASE_CTER"/>
    <property type="match status" value="1"/>
</dbReference>
<dbReference type="SMART" id="SM00487">
    <property type="entry name" value="DEXDc"/>
    <property type="match status" value="1"/>
</dbReference>
<dbReference type="InterPro" id="IPR055124">
    <property type="entry name" value="PIN-like_DDX60"/>
</dbReference>
<evidence type="ECO:0000256" key="2">
    <source>
        <dbReference type="ARBA" id="ARBA00022801"/>
    </source>
</evidence>
<keyword evidence="4" id="KW-0067">ATP-binding</keyword>
<feature type="region of interest" description="Disordered" evidence="5">
    <location>
        <begin position="983"/>
        <end position="1005"/>
    </location>
</feature>
<dbReference type="Pfam" id="PF00271">
    <property type="entry name" value="Helicase_C"/>
    <property type="match status" value="1"/>
</dbReference>
<evidence type="ECO:0000256" key="5">
    <source>
        <dbReference type="SAM" id="MobiDB-lite"/>
    </source>
</evidence>
<evidence type="ECO:0000313" key="8">
    <source>
        <dbReference type="EMBL" id="KAK8089884.1"/>
    </source>
</evidence>
<feature type="region of interest" description="Disordered" evidence="5">
    <location>
        <begin position="1598"/>
        <end position="1618"/>
    </location>
</feature>
<evidence type="ECO:0000256" key="4">
    <source>
        <dbReference type="ARBA" id="ARBA00022840"/>
    </source>
</evidence>
<feature type="region of interest" description="Disordered" evidence="5">
    <location>
        <begin position="479"/>
        <end position="521"/>
    </location>
</feature>
<evidence type="ECO:0000313" key="9">
    <source>
        <dbReference type="Proteomes" id="UP001433268"/>
    </source>
</evidence>
<dbReference type="SMART" id="SM00490">
    <property type="entry name" value="HELICc"/>
    <property type="match status" value="1"/>
</dbReference>
<keyword evidence="2" id="KW-0378">Hydrolase</keyword>
<protein>
    <recommendedName>
        <fullName evidence="10">DEAD/DEAH box helicase</fullName>
    </recommendedName>
</protein>
<evidence type="ECO:0008006" key="10">
    <source>
        <dbReference type="Google" id="ProtNLM"/>
    </source>
</evidence>
<accession>A0ABR1X3F6</accession>
<dbReference type="PANTHER" id="PTHR44533:SF4">
    <property type="entry name" value="DEAD_H RNA HELICASE, PUTATIVE-RELATED"/>
    <property type="match status" value="1"/>
</dbReference>
<dbReference type="InterPro" id="IPR052431">
    <property type="entry name" value="SKI2_subfamily_helicases"/>
</dbReference>
<dbReference type="InterPro" id="IPR011545">
    <property type="entry name" value="DEAD/DEAH_box_helicase_dom"/>
</dbReference>
<dbReference type="Pfam" id="PF26076">
    <property type="entry name" value="WHD_DDX60"/>
    <property type="match status" value="1"/>
</dbReference>
<sequence>MATKNTQPSRELLRWYRKCSPHRLDLIGDFAGKELFAVDANSLLLHCVTQANVDFTGEYSKDGFQLLHAVYAVEIFLRRLRLRGCNFHLVFFRKYVEMSIPPGTSEENTNKYLLASQVLFHHLQHHSDDSDNEPQRTFVYEFSGPGAPAFREYVKENAVRCFLGLDGDIGDGAGLQARARYVHVLCQALKLDIKIALLNDLEIRNNKIFASVISPTDRDTPAFNIKLEDHKGLGVPGASPVNEKLEAKLEGYSVREKISTAAICQLVSKDSSNSLKMEIVADVTSDGYASLGSHGTTLFILARISPTSWLFQGTWDLFDLFDGRVFLSVYTGVRNKRAFPETLVQETRTLLRVIEDTTEAKLLRHLPPVLSVSEEESVVPAPSSLEYSMLPFSHPIIDQYLAAVDLDIDAAFVGDNSNQVFKEILHWHNANSSLEHKHGPKPLRFFAHKRNQILMDDIMNYSASLTNSTGKAINPETIVVQQDHRPTKPSKAHPTTAKKAKAESKEKSKTEKPSRANGTQRALDAANAICERKEQAKADSVLTGWADRWREDFDVEKSLTRRHRLVLIYLGNLRKQDYDVVGPEVLLYICNILCQMWTELVQRNPTHNQNATGMQIAGLIHHHSTTIAQLPGCTMQISDAVQNLAKLLRLPEIPMAESLKKSRPLVFKVHQFEDLRLPLAAVEFQLQYCGPYLERSFDSRKDERVSFSPDAWQRDVLDAIDAEKSLLVIAPTSAGKTFISFYAMKKVLQVDDDGVIVYVAPTKALVNQIAAEIHARFSKSYKHSNGRSVWAIHTRDYRVNNPTGCQILVTVPHILQIMLLSPANNRTKNSWSRRVRRIIFDEVHCIGQSEEGVVWEQLILMAPCPIIALSATVGNPETFHEWLKVTQEQHDRYFSMVRANPFFRRDHQALGDINLEPQDCLALWKAMAKANVKNSQSLNPISVLTGLISKAKVVLWEKRLKHMLGHLMATDGERFNGIRSELLKAQPQPRMREDPSKQDEGTQPEQTPTIALPLLSDLHSHDGLPAIIFNHERYECEQILGNVFKELKSSEDLYKSSNPEWKEQMRQYKLWKQTKALKKAAVKHDESRKKPKVRTEKEPAKILEEQRRRELDRINLSRWSSFDPAAPLDEFSFADKTKLGNSELEKLLKPLKDTGVFIDALRRGIGVHHAGMNRQYRQVVEILFRKGFLRVVIATGTLALGINMPCRTVVFMGDSVFHTALNYRQASGRAGRRGFDLLGNVVFAGIKPQRAFEMMSSKLPDLRGQFALSTTLVLRVLGLLHATDNTAYAVSITKSLLTHNQLFLGGPESKLFVQHHLRFSIEYLRRERLLWKKGAPINFAGLVGHLYFTENAAFAFHALLKGGYFHNLCANIYSKRDKVLEELALVMAHLFLRVQCTNAVKMSISHGDVSPSVLLPNLPTSAEEILKEHNGHILSMFTSYATSFACMHLQDVPDRVLPYTRHAVGPEQSGGYGSLYKLPPCFLRSPFAALSGHDDTFSSIQDLCNNVRSGVFMEESAIPSLPIAPHDTDGPLNGYLFNFYKHGDMEALKESNKIRRGSVYIILKDYILILSTIVASLKNYTSTDAMVDDEDIIGVYDDEKDSTEKRDDTKGKGSGCSANRASLPSWANAQHGTLEHVQKAFAMLLEEYDNKLRNPKS</sequence>
<proteinExistence type="predicted"/>
<gene>
    <name evidence="8" type="ORF">PG997_004845</name>
</gene>
<feature type="compositionally biased region" description="Basic and acidic residues" evidence="5">
    <location>
        <begin position="990"/>
        <end position="1000"/>
    </location>
</feature>
<dbReference type="Proteomes" id="UP001433268">
    <property type="component" value="Unassembled WGS sequence"/>
</dbReference>
<feature type="compositionally biased region" description="Basic and acidic residues" evidence="5">
    <location>
        <begin position="1602"/>
        <end position="1611"/>
    </location>
</feature>
<evidence type="ECO:0000259" key="7">
    <source>
        <dbReference type="PROSITE" id="PS51194"/>
    </source>
</evidence>
<reference evidence="8 9" key="1">
    <citation type="submission" date="2023-01" db="EMBL/GenBank/DDBJ databases">
        <title>Analysis of 21 Apiospora genomes using comparative genomics revels a genus with tremendous synthesis potential of carbohydrate active enzymes and secondary metabolites.</title>
        <authorList>
            <person name="Sorensen T."/>
        </authorList>
    </citation>
    <scope>NUCLEOTIDE SEQUENCE [LARGE SCALE GENOMIC DNA]</scope>
    <source>
        <strain evidence="8 9">CBS 114990</strain>
    </source>
</reference>
<feature type="domain" description="Helicase ATP-binding" evidence="6">
    <location>
        <begin position="717"/>
        <end position="891"/>
    </location>
</feature>
<dbReference type="CDD" id="cd18795">
    <property type="entry name" value="SF2_C_Ski2"/>
    <property type="match status" value="1"/>
</dbReference>
<dbReference type="Gene3D" id="3.40.50.300">
    <property type="entry name" value="P-loop containing nucleotide triphosphate hydrolases"/>
    <property type="match status" value="2"/>
</dbReference>
<dbReference type="SUPFAM" id="SSF52540">
    <property type="entry name" value="P-loop containing nucleoside triphosphate hydrolases"/>
    <property type="match status" value="1"/>
</dbReference>
<dbReference type="InterPro" id="IPR001650">
    <property type="entry name" value="Helicase_C-like"/>
</dbReference>
<dbReference type="Pfam" id="PF00270">
    <property type="entry name" value="DEAD"/>
    <property type="match status" value="1"/>
</dbReference>
<comment type="caution">
    <text evidence="8">The sequence shown here is derived from an EMBL/GenBank/DDBJ whole genome shotgun (WGS) entry which is preliminary data.</text>
</comment>
<dbReference type="EMBL" id="JAQQWN010000004">
    <property type="protein sequence ID" value="KAK8089884.1"/>
    <property type="molecule type" value="Genomic_DNA"/>
</dbReference>
<dbReference type="RefSeq" id="XP_066672778.1">
    <property type="nucleotide sequence ID" value="XM_066809160.1"/>
</dbReference>
<evidence type="ECO:0000259" key="6">
    <source>
        <dbReference type="PROSITE" id="PS51192"/>
    </source>
</evidence>
<dbReference type="Pfam" id="PF23002">
    <property type="entry name" value="PIN-like_DDX60"/>
    <property type="match status" value="1"/>
</dbReference>
<evidence type="ECO:0000256" key="1">
    <source>
        <dbReference type="ARBA" id="ARBA00022741"/>
    </source>
</evidence>
<evidence type="ECO:0000256" key="3">
    <source>
        <dbReference type="ARBA" id="ARBA00022806"/>
    </source>
</evidence>